<evidence type="ECO:0000313" key="4">
    <source>
        <dbReference type="EMBL" id="VFT98788.1"/>
    </source>
</evidence>
<keyword evidence="2" id="KW-0732">Signal</keyword>
<dbReference type="OrthoDB" id="2016402at2759"/>
<feature type="signal peptide" evidence="2">
    <location>
        <begin position="1"/>
        <end position="21"/>
    </location>
</feature>
<feature type="transmembrane region" description="Helical" evidence="1">
    <location>
        <begin position="386"/>
        <end position="405"/>
    </location>
</feature>
<keyword evidence="1" id="KW-1133">Transmembrane helix</keyword>
<feature type="transmembrane region" description="Helical" evidence="1">
    <location>
        <begin position="275"/>
        <end position="297"/>
    </location>
</feature>
<dbReference type="EMBL" id="CAADRA010007042">
    <property type="protein sequence ID" value="VFT98788.1"/>
    <property type="molecule type" value="Genomic_DNA"/>
</dbReference>
<dbReference type="AlphaFoldDB" id="A0A485LJD1"/>
<gene>
    <name evidence="4" type="primary">Aste57867_22120</name>
    <name evidence="3" type="ORF">As57867_022051</name>
    <name evidence="4" type="ORF">ASTE57867_22120</name>
</gene>
<reference evidence="4 5" key="1">
    <citation type="submission" date="2019-03" db="EMBL/GenBank/DDBJ databases">
        <authorList>
            <person name="Gaulin E."/>
            <person name="Dumas B."/>
        </authorList>
    </citation>
    <scope>NUCLEOTIDE SEQUENCE [LARGE SCALE GENOMIC DNA]</scope>
    <source>
        <strain evidence="4">CBS 568.67</strain>
    </source>
</reference>
<feature type="transmembrane region" description="Helical" evidence="1">
    <location>
        <begin position="331"/>
        <end position="349"/>
    </location>
</feature>
<dbReference type="EMBL" id="VJMH01007016">
    <property type="protein sequence ID" value="KAF0686058.1"/>
    <property type="molecule type" value="Genomic_DNA"/>
</dbReference>
<keyword evidence="5" id="KW-1185">Reference proteome</keyword>
<dbReference type="Proteomes" id="UP000332933">
    <property type="component" value="Unassembled WGS sequence"/>
</dbReference>
<feature type="chain" id="PRO_5036116543" evidence="2">
    <location>
        <begin position="22"/>
        <end position="521"/>
    </location>
</feature>
<evidence type="ECO:0000313" key="3">
    <source>
        <dbReference type="EMBL" id="KAF0686058.1"/>
    </source>
</evidence>
<evidence type="ECO:0000313" key="5">
    <source>
        <dbReference type="Proteomes" id="UP000332933"/>
    </source>
</evidence>
<feature type="transmembrane region" description="Helical" evidence="1">
    <location>
        <begin position="213"/>
        <end position="232"/>
    </location>
</feature>
<accession>A0A485LJD1</accession>
<proteinExistence type="predicted"/>
<feature type="transmembrane region" description="Helical" evidence="1">
    <location>
        <begin position="411"/>
        <end position="433"/>
    </location>
</feature>
<name>A0A485LJD1_9STRA</name>
<protein>
    <submittedName>
        <fullName evidence="4">Aste57867_22120 protein</fullName>
    </submittedName>
</protein>
<evidence type="ECO:0000256" key="2">
    <source>
        <dbReference type="SAM" id="SignalP"/>
    </source>
</evidence>
<sequence length="521" mass="55564">MGGAWPRVAAVGWFLSAAVAAFSIWETTTLNATSAPVLLLTSFNFTNGGSFVLNLQIQAAANPMFGLATYFVICDEGGFAGLQSAGFSRASSALCATSSGMTDRASLLHSLCTAYPLQLTSAPPADGTTSNNSIEATFEMQERFAAGQGGHGSGGGARYFLLDTCPLVCPMASPTCAHVSSLRVVASVLYAMCDNATPRHCTGESATPLSHLYSAYAAVWAVAATAWIAHVYRSGACIFKFHVLMSLALVGQVSKTWTMWLAFHTTQVDSTLNYVRLAATMQLGVGCVTMLVIFGVADGCCIIGTHERGFLLAVLYFGYPLIETSATWNPILSAVMVACVLFMITTLAGRRLQQLHADAYWMHQVGFNPDTSPIGTKARLLRTIRAYAVVYVLEVFVVKLIFWLLQTPPAAWIENVLLESFQFVFFCAVGVAFRCRMFAYTVSFVDGMTPDALVVPPMQASPTAASRRVTSRVLPVAQHSPPATIALAASPPSSTHGKPVKVFTHPDGSRSFGAPVVGKLV</sequence>
<organism evidence="4 5">
    <name type="scientific">Aphanomyces stellatus</name>
    <dbReference type="NCBI Taxonomy" id="120398"/>
    <lineage>
        <taxon>Eukaryota</taxon>
        <taxon>Sar</taxon>
        <taxon>Stramenopiles</taxon>
        <taxon>Oomycota</taxon>
        <taxon>Saprolegniomycetes</taxon>
        <taxon>Saprolegniales</taxon>
        <taxon>Verrucalvaceae</taxon>
        <taxon>Aphanomyces</taxon>
    </lineage>
</organism>
<feature type="transmembrane region" description="Helical" evidence="1">
    <location>
        <begin position="244"/>
        <end position="263"/>
    </location>
</feature>
<reference evidence="3" key="2">
    <citation type="submission" date="2019-06" db="EMBL/GenBank/DDBJ databases">
        <title>Genomics analysis of Aphanomyces spp. identifies a new class of oomycete effector associated with host adaptation.</title>
        <authorList>
            <person name="Gaulin E."/>
        </authorList>
    </citation>
    <scope>NUCLEOTIDE SEQUENCE</scope>
    <source>
        <strain evidence="3">CBS 578.67</strain>
    </source>
</reference>
<keyword evidence="1" id="KW-0812">Transmembrane</keyword>
<evidence type="ECO:0000256" key="1">
    <source>
        <dbReference type="SAM" id="Phobius"/>
    </source>
</evidence>
<keyword evidence="1" id="KW-0472">Membrane</keyword>